<dbReference type="Pfam" id="PF10356">
    <property type="entry name" value="RRG7"/>
    <property type="match status" value="1"/>
</dbReference>
<keyword evidence="4" id="KW-0496">Mitochondrion</keyword>
<dbReference type="OrthoDB" id="20734at2759"/>
<sequence>MWTCLCRFVRPSQLPFPSQIRSLLTNASSIQDYRLYLSHCRRNLIDIDTNIFRGTLYELYVKDFLSANLACFELVKVGGAGDNGVDIRGKWNLDYFQQLQKKKLNSKTNSKQGRSINLKRDIKVLIQCKNVSSKIGAGLIREIIGTYHMNVKSDPPVQNYLFLISKNILTPQAVALADSATIPIIHLRISPLEYGGSDNKDIYDPEHWTGGELVSAYINSQAREYLDGLSMELQMKLIQRKSMLPPIINSGTESKSE</sequence>
<evidence type="ECO:0000256" key="4">
    <source>
        <dbReference type="ARBA" id="ARBA00023128"/>
    </source>
</evidence>
<protein>
    <recommendedName>
        <fullName evidence="3">Required for respiratory growth protein 7, mitochondrial</fullName>
    </recommendedName>
</protein>
<evidence type="ECO:0000256" key="1">
    <source>
        <dbReference type="ARBA" id="ARBA00004173"/>
    </source>
</evidence>
<dbReference type="InParanoid" id="A3GGW3"/>
<dbReference type="OMA" id="YYENEYA"/>
<dbReference type="GeneID" id="4851512"/>
<dbReference type="GO" id="GO:0005739">
    <property type="term" value="C:mitochondrion"/>
    <property type="evidence" value="ECO:0007669"/>
    <property type="project" value="UniProtKB-SubCell"/>
</dbReference>
<organism evidence="5 6">
    <name type="scientific">Scheffersomyces stipitis (strain ATCC 58785 / CBS 6054 / NBRC 10063 / NRRL Y-11545)</name>
    <name type="common">Yeast</name>
    <name type="synonym">Pichia stipitis</name>
    <dbReference type="NCBI Taxonomy" id="322104"/>
    <lineage>
        <taxon>Eukaryota</taxon>
        <taxon>Fungi</taxon>
        <taxon>Dikarya</taxon>
        <taxon>Ascomycota</taxon>
        <taxon>Saccharomycotina</taxon>
        <taxon>Pichiomycetes</taxon>
        <taxon>Debaryomycetaceae</taxon>
        <taxon>Scheffersomyces</taxon>
    </lineage>
</organism>
<keyword evidence="6" id="KW-1185">Reference proteome</keyword>
<dbReference type="KEGG" id="pic:PICST_28762"/>
<gene>
    <name evidence="5" type="ORF">PICST_28762</name>
</gene>
<evidence type="ECO:0000256" key="2">
    <source>
        <dbReference type="ARBA" id="ARBA00009554"/>
    </source>
</evidence>
<dbReference type="HOGENOM" id="CLU_085105_0_0_1"/>
<accession>A3GGW3</accession>
<dbReference type="AlphaFoldDB" id="A3GGW3"/>
<reference evidence="5 6" key="1">
    <citation type="journal article" date="2007" name="Nat. Biotechnol.">
        <title>Genome sequence of the lignocellulose-bioconverting and xylose-fermenting yeast Pichia stipitis.</title>
        <authorList>
            <person name="Jeffries T.W."/>
            <person name="Grigoriev I.V."/>
            <person name="Grimwood J."/>
            <person name="Laplaza J.M."/>
            <person name="Aerts A."/>
            <person name="Salamov A."/>
            <person name="Schmutz J."/>
            <person name="Lindquist E."/>
            <person name="Dehal P."/>
            <person name="Shapiro H."/>
            <person name="Jin Y.S."/>
            <person name="Passoth V."/>
            <person name="Richardson P.M."/>
        </authorList>
    </citation>
    <scope>NUCLEOTIDE SEQUENCE [LARGE SCALE GENOMIC DNA]</scope>
    <source>
        <strain evidence="6">ATCC 58785 / CBS 6054 / NBRC 10063 / NRRL Y-11545</strain>
    </source>
</reference>
<comment type="caution">
    <text evidence="5">The sequence shown here is derived from an EMBL/GenBank/DDBJ whole genome shotgun (WGS) entry which is preliminary data.</text>
</comment>
<dbReference type="Proteomes" id="UP000002258">
    <property type="component" value="Chromosome 1"/>
</dbReference>
<name>A3GGW3_PICST</name>
<dbReference type="eggNOG" id="ENOG502RZ1Q">
    <property type="taxonomic scope" value="Eukaryota"/>
</dbReference>
<evidence type="ECO:0000313" key="6">
    <source>
        <dbReference type="Proteomes" id="UP000002258"/>
    </source>
</evidence>
<comment type="similarity">
    <text evidence="2">Belongs to the RRG7 family.</text>
</comment>
<comment type="subcellular location">
    <subcellularLocation>
        <location evidence="1">Mitochondrion</location>
    </subcellularLocation>
</comment>
<evidence type="ECO:0000313" key="5">
    <source>
        <dbReference type="EMBL" id="EAZ63993.2"/>
    </source>
</evidence>
<evidence type="ECO:0000256" key="3">
    <source>
        <dbReference type="ARBA" id="ARBA00014638"/>
    </source>
</evidence>
<dbReference type="PANTHER" id="PTHR28133:SF1">
    <property type="entry name" value="REQUIRED FOR RESPIRATORY GROWTH PROTEIN 7, MITOCHONDRIAL"/>
    <property type="match status" value="1"/>
</dbReference>
<dbReference type="FunCoup" id="A3GGW3">
    <property type="interactions" value="51"/>
</dbReference>
<proteinExistence type="inferred from homology"/>
<dbReference type="InterPro" id="IPR018828">
    <property type="entry name" value="RRG7"/>
</dbReference>
<dbReference type="EMBL" id="AAVQ01000001">
    <property type="protein sequence ID" value="EAZ63993.2"/>
    <property type="molecule type" value="Genomic_DNA"/>
</dbReference>
<dbReference type="RefSeq" id="XP_001388016.2">
    <property type="nucleotide sequence ID" value="XM_001387979.1"/>
</dbReference>
<dbReference type="PANTHER" id="PTHR28133">
    <property type="entry name" value="REQUIRED FOR RESPIRATORY GROWTH PROTEIN 7, MITOCHONDRIAL"/>
    <property type="match status" value="1"/>
</dbReference>